<sequence>MVAKITVVCDSHAGRHARLGDSTIEKFVRYQNRLGQMGWRVFHRPVPRDGHPQASRAAIALTGENRVAEWQPTPEVDHMNTAERRARDAARYEMYSGTRATRGVRLRWEFVCPLCGDRLEVSNAALERLLDASAGAGIGRLSLATARRVLA</sequence>
<proteinExistence type="predicted"/>
<dbReference type="EMBL" id="VSSQ01010973">
    <property type="protein sequence ID" value="MPM45680.1"/>
    <property type="molecule type" value="Genomic_DNA"/>
</dbReference>
<name>A0A644ZXH7_9ZZZZ</name>
<dbReference type="AlphaFoldDB" id="A0A644ZXH7"/>
<organism evidence="1">
    <name type="scientific">bioreactor metagenome</name>
    <dbReference type="NCBI Taxonomy" id="1076179"/>
    <lineage>
        <taxon>unclassified sequences</taxon>
        <taxon>metagenomes</taxon>
        <taxon>ecological metagenomes</taxon>
    </lineage>
</organism>
<evidence type="ECO:0000313" key="1">
    <source>
        <dbReference type="EMBL" id="MPM45680.1"/>
    </source>
</evidence>
<gene>
    <name evidence="1" type="ORF">SDC9_92370</name>
</gene>
<accession>A0A644ZXH7</accession>
<protein>
    <submittedName>
        <fullName evidence="1">Uncharacterized protein</fullName>
    </submittedName>
</protein>
<reference evidence="1" key="1">
    <citation type="submission" date="2019-08" db="EMBL/GenBank/DDBJ databases">
        <authorList>
            <person name="Kucharzyk K."/>
            <person name="Murdoch R.W."/>
            <person name="Higgins S."/>
            <person name="Loffler F."/>
        </authorList>
    </citation>
    <scope>NUCLEOTIDE SEQUENCE</scope>
</reference>
<comment type="caution">
    <text evidence="1">The sequence shown here is derived from an EMBL/GenBank/DDBJ whole genome shotgun (WGS) entry which is preliminary data.</text>
</comment>